<dbReference type="eggNOG" id="COG3898">
    <property type="taxonomic scope" value="Bacteria"/>
</dbReference>
<dbReference type="PIRSF" id="PIRSF031802">
    <property type="entry name" value="UCP031802"/>
    <property type="match status" value="1"/>
</dbReference>
<dbReference type="Proteomes" id="UP000006786">
    <property type="component" value="Unassembled WGS sequence"/>
</dbReference>
<evidence type="ECO:0000256" key="1">
    <source>
        <dbReference type="ARBA" id="ARBA00004370"/>
    </source>
</evidence>
<protein>
    <submittedName>
        <fullName evidence="8">HemY domain-containing protein</fullName>
    </submittedName>
</protein>
<evidence type="ECO:0000256" key="5">
    <source>
        <dbReference type="SAM" id="MobiDB-lite"/>
    </source>
</evidence>
<dbReference type="STRING" id="391937.NA2_10633"/>
<dbReference type="InterPro" id="IPR010817">
    <property type="entry name" value="HemY_N"/>
</dbReference>
<name>K2MDR2_9HYPH</name>
<keyword evidence="2 6" id="KW-0812">Transmembrane</keyword>
<dbReference type="GO" id="GO:0016020">
    <property type="term" value="C:membrane"/>
    <property type="evidence" value="ECO:0007669"/>
    <property type="project" value="UniProtKB-SubCell"/>
</dbReference>
<dbReference type="EMBL" id="AMRM01000010">
    <property type="protein sequence ID" value="EKF18925.1"/>
    <property type="molecule type" value="Genomic_DNA"/>
</dbReference>
<evidence type="ECO:0000256" key="6">
    <source>
        <dbReference type="SAM" id="Phobius"/>
    </source>
</evidence>
<dbReference type="Gene3D" id="1.25.40.10">
    <property type="entry name" value="Tetratricopeptide repeat domain"/>
    <property type="match status" value="1"/>
</dbReference>
<evidence type="ECO:0000256" key="4">
    <source>
        <dbReference type="ARBA" id="ARBA00023136"/>
    </source>
</evidence>
<evidence type="ECO:0000259" key="7">
    <source>
        <dbReference type="Pfam" id="PF07219"/>
    </source>
</evidence>
<keyword evidence="4 6" id="KW-0472">Membrane</keyword>
<dbReference type="AlphaFoldDB" id="K2MDR2"/>
<evidence type="ECO:0000313" key="8">
    <source>
        <dbReference type="EMBL" id="EKF18925.1"/>
    </source>
</evidence>
<dbReference type="SUPFAM" id="SSF48452">
    <property type="entry name" value="TPR-like"/>
    <property type="match status" value="1"/>
</dbReference>
<feature type="region of interest" description="Disordered" evidence="5">
    <location>
        <begin position="468"/>
        <end position="556"/>
    </location>
</feature>
<feature type="transmembrane region" description="Helical" evidence="6">
    <location>
        <begin position="43"/>
        <end position="62"/>
    </location>
</feature>
<evidence type="ECO:0000313" key="9">
    <source>
        <dbReference type="Proteomes" id="UP000006786"/>
    </source>
</evidence>
<dbReference type="OrthoDB" id="9798343at2"/>
<gene>
    <name evidence="8" type="ORF">NA2_10633</name>
</gene>
<dbReference type="InterPro" id="IPR011990">
    <property type="entry name" value="TPR-like_helical_dom_sf"/>
</dbReference>
<dbReference type="InterPro" id="IPR016982">
    <property type="entry name" value="Mms48"/>
</dbReference>
<evidence type="ECO:0000256" key="3">
    <source>
        <dbReference type="ARBA" id="ARBA00022989"/>
    </source>
</evidence>
<proteinExistence type="predicted"/>
<feature type="compositionally biased region" description="Basic and acidic residues" evidence="5">
    <location>
        <begin position="515"/>
        <end position="536"/>
    </location>
</feature>
<organism evidence="8 9">
    <name type="scientific">Nitratireductor pacificus pht-3B</name>
    <dbReference type="NCBI Taxonomy" id="391937"/>
    <lineage>
        <taxon>Bacteria</taxon>
        <taxon>Pseudomonadati</taxon>
        <taxon>Pseudomonadota</taxon>
        <taxon>Alphaproteobacteria</taxon>
        <taxon>Hyphomicrobiales</taxon>
        <taxon>Phyllobacteriaceae</taxon>
        <taxon>Nitratireductor</taxon>
    </lineage>
</organism>
<comment type="caution">
    <text evidence="8">The sequence shown here is derived from an EMBL/GenBank/DDBJ whole genome shotgun (WGS) entry which is preliminary data.</text>
</comment>
<accession>K2MDR2</accession>
<feature type="domain" description="HemY N-terminal" evidence="7">
    <location>
        <begin position="26"/>
        <end position="134"/>
    </location>
</feature>
<keyword evidence="3 6" id="KW-1133">Transmembrane helix</keyword>
<sequence>MFRILFYLLVVFLLGLGFAWLAERPGELVVTFAGYRYEVTLMVAAVLIVVIVAAVMILWWLIRGIWNSPYTVARYFRVRRRDRGYQALSTGMIAAGAGDGGLARRMGKQAAKLISADQEPLIHLLDAQAALLEGDRQAARDKFTAMLDDPEMRLLGLRGLYLEAERMGEREAARHYAERAVEDAPQLEWAANAALEGKTGEGDWDGALKLLDTRKPASQADRESAARRRAVLLTAKAMETLDADVQGARSAALEAHKLRPDFVPAAVVAAKALFRQSELRKGSKVLEAVWKKEPHPEVAAVYIHARPGDSVQDRLTRAKKLESLKQNNVESSLAVGRAALDAAEYKLARDAAEAAARLGPRESVYLLMADIEEAETGDQGRVRQWLARALRAPRDPAWVADGYVAEHWAPISPVTGKLDAFEWRVPMERLAQVIESGEDFAPASSVTPAVLPAARETEVDDAVVIEATPAATPPPAPATGQETGEKASPEAAGPQKDKAPTPPQSVAAKPASPDLAKRDGARSEEADMSAKPRLPDDPGVDPDEANGSTPAGFRLF</sequence>
<reference evidence="8 9" key="1">
    <citation type="journal article" date="2012" name="J. Bacteriol.">
        <title>Genome Sequence of Nitratireductor pacificus Type Strain pht-3B.</title>
        <authorList>
            <person name="Lai Q."/>
            <person name="Li G."/>
            <person name="Shao Z."/>
        </authorList>
    </citation>
    <scope>NUCLEOTIDE SEQUENCE [LARGE SCALE GENOMIC DNA]</scope>
    <source>
        <strain evidence="9">pht-3B</strain>
    </source>
</reference>
<dbReference type="RefSeq" id="WP_008596796.1">
    <property type="nucleotide sequence ID" value="NZ_AMRM01000010.1"/>
</dbReference>
<keyword evidence="9" id="KW-1185">Reference proteome</keyword>
<dbReference type="Pfam" id="PF07219">
    <property type="entry name" value="HemY_N"/>
    <property type="match status" value="1"/>
</dbReference>
<evidence type="ECO:0000256" key="2">
    <source>
        <dbReference type="ARBA" id="ARBA00022692"/>
    </source>
</evidence>
<comment type="subcellular location">
    <subcellularLocation>
        <location evidence="1">Membrane</location>
    </subcellularLocation>
</comment>